<dbReference type="Pfam" id="PF03797">
    <property type="entry name" value="Autotransporter"/>
    <property type="match status" value="1"/>
</dbReference>
<gene>
    <name evidence="3" type="ORF">SSE37_14424</name>
</gene>
<dbReference type="InterPro" id="IPR036709">
    <property type="entry name" value="Autotransporte_beta_dom_sf"/>
</dbReference>
<dbReference type="PROSITE" id="PS51208">
    <property type="entry name" value="AUTOTRANSPORTER"/>
    <property type="match status" value="1"/>
</dbReference>
<dbReference type="eggNOG" id="ENOG50335RV">
    <property type="taxonomic scope" value="Bacteria"/>
</dbReference>
<dbReference type="EMBL" id="AAYA01000032">
    <property type="protein sequence ID" value="EBA05562.1"/>
    <property type="molecule type" value="Genomic_DNA"/>
</dbReference>
<sequence>MNAGAAAAGCNNEFYSVDYNYGGSQSYGLPGGLLSGEDATFTVAGDFQFFKIEVKGQVLCNSVATCNGYTYTAPATDNYYFLATGQSGPGTGKSGTATYSCTAATTGPGTGGSGSGGGTTTNSGSPTGGGLPAAAQGAGSTVAAGGSATAVGNAINNAITGNGPNLSTRGLFLSSGGTSSPMQAWASLQGRNYSGDVDGRSYEFTLGADFEVGAGTRLGLFLSSGRADLDIAGVDVETDALSFGPYFKTRLSDTYEITGYALFARPDYDIGGTSYEAERRAAGLTANANYMWGNTEIESFLGVSGFSEDHPNAGALSSRTVSALTGSIGTKAIFAQGAPLRPYVSIGADFHRYDDGVNGRKTHNTPRIGTGFTYNTGNGSLSMDLNGGQIFEDTRDVELRMNYNFNF</sequence>
<evidence type="ECO:0000313" key="3">
    <source>
        <dbReference type="EMBL" id="EBA05562.1"/>
    </source>
</evidence>
<proteinExistence type="predicted"/>
<dbReference type="AlphaFoldDB" id="A3KB90"/>
<feature type="compositionally biased region" description="Gly residues" evidence="1">
    <location>
        <begin position="108"/>
        <end position="119"/>
    </location>
</feature>
<reference evidence="3 4" key="1">
    <citation type="submission" date="2006-06" db="EMBL/GenBank/DDBJ databases">
        <authorList>
            <person name="Moran M.A."/>
            <person name="Ferriera S."/>
            <person name="Johnson J."/>
            <person name="Kravitz S."/>
            <person name="Beeson K."/>
            <person name="Sutton G."/>
            <person name="Rogers Y.-H."/>
            <person name="Friedman R."/>
            <person name="Frazier M."/>
            <person name="Venter J.C."/>
        </authorList>
    </citation>
    <scope>NUCLEOTIDE SEQUENCE [LARGE SCALE GENOMIC DNA]</scope>
    <source>
        <strain evidence="3 4">E-37</strain>
    </source>
</reference>
<accession>A3KB90</accession>
<evidence type="ECO:0000313" key="4">
    <source>
        <dbReference type="Proteomes" id="UP000005713"/>
    </source>
</evidence>
<feature type="domain" description="Autotransporter" evidence="2">
    <location>
        <begin position="164"/>
        <end position="407"/>
    </location>
</feature>
<evidence type="ECO:0000256" key="1">
    <source>
        <dbReference type="SAM" id="MobiDB-lite"/>
    </source>
</evidence>
<feature type="region of interest" description="Disordered" evidence="1">
    <location>
        <begin position="108"/>
        <end position="136"/>
    </location>
</feature>
<name>A3KB90_SAGS3</name>
<organism evidence="3 4">
    <name type="scientific">Sagittula stellata (strain ATCC 700073 / DSM 11524 / E-37)</name>
    <dbReference type="NCBI Taxonomy" id="388399"/>
    <lineage>
        <taxon>Bacteria</taxon>
        <taxon>Pseudomonadati</taxon>
        <taxon>Pseudomonadota</taxon>
        <taxon>Alphaproteobacteria</taxon>
        <taxon>Rhodobacterales</taxon>
        <taxon>Roseobacteraceae</taxon>
        <taxon>Sagittula</taxon>
    </lineage>
</organism>
<protein>
    <recommendedName>
        <fullName evidence="2">Autotransporter domain-containing protein</fullName>
    </recommendedName>
</protein>
<keyword evidence="4" id="KW-1185">Reference proteome</keyword>
<dbReference type="InterPro" id="IPR005546">
    <property type="entry name" value="Autotransporte_beta"/>
</dbReference>
<evidence type="ECO:0000259" key="2">
    <source>
        <dbReference type="PROSITE" id="PS51208"/>
    </source>
</evidence>
<dbReference type="Gene3D" id="2.40.128.130">
    <property type="entry name" value="Autotransporter beta-domain"/>
    <property type="match status" value="1"/>
</dbReference>
<dbReference type="Proteomes" id="UP000005713">
    <property type="component" value="Unassembled WGS sequence"/>
</dbReference>
<comment type="caution">
    <text evidence="3">The sequence shown here is derived from an EMBL/GenBank/DDBJ whole genome shotgun (WGS) entry which is preliminary data.</text>
</comment>
<dbReference type="SUPFAM" id="SSF103515">
    <property type="entry name" value="Autotransporter"/>
    <property type="match status" value="1"/>
</dbReference>